<proteinExistence type="predicted"/>
<feature type="chain" id="PRO_5036226133" evidence="1">
    <location>
        <begin position="18"/>
        <end position="154"/>
    </location>
</feature>
<evidence type="ECO:0000313" key="4">
    <source>
        <dbReference type="Proteomes" id="UP000663829"/>
    </source>
</evidence>
<organism evidence="2 4">
    <name type="scientific">Didymodactylos carnosus</name>
    <dbReference type="NCBI Taxonomy" id="1234261"/>
    <lineage>
        <taxon>Eukaryota</taxon>
        <taxon>Metazoa</taxon>
        <taxon>Spiralia</taxon>
        <taxon>Gnathifera</taxon>
        <taxon>Rotifera</taxon>
        <taxon>Eurotatoria</taxon>
        <taxon>Bdelloidea</taxon>
        <taxon>Philodinida</taxon>
        <taxon>Philodinidae</taxon>
        <taxon>Didymodactylos</taxon>
    </lineage>
</organism>
<dbReference type="Proteomes" id="UP000663829">
    <property type="component" value="Unassembled WGS sequence"/>
</dbReference>
<evidence type="ECO:0000313" key="3">
    <source>
        <dbReference type="EMBL" id="CAF3941968.1"/>
    </source>
</evidence>
<keyword evidence="1" id="KW-0732">Signal</keyword>
<dbReference type="Proteomes" id="UP000681722">
    <property type="component" value="Unassembled WGS sequence"/>
</dbReference>
<gene>
    <name evidence="2" type="ORF">GPM918_LOCUS22536</name>
    <name evidence="3" type="ORF">SRO942_LOCUS22534</name>
</gene>
<evidence type="ECO:0000313" key="2">
    <source>
        <dbReference type="EMBL" id="CAF1177826.1"/>
    </source>
</evidence>
<dbReference type="OrthoDB" id="10010241at2759"/>
<feature type="signal peptide" evidence="1">
    <location>
        <begin position="1"/>
        <end position="17"/>
    </location>
</feature>
<dbReference type="EMBL" id="CAJNOQ010007756">
    <property type="protein sequence ID" value="CAF1177826.1"/>
    <property type="molecule type" value="Genomic_DNA"/>
</dbReference>
<dbReference type="EMBL" id="CAJOBC010007756">
    <property type="protein sequence ID" value="CAF3941968.1"/>
    <property type="molecule type" value="Genomic_DNA"/>
</dbReference>
<accession>A0A814UTZ2</accession>
<sequence>MSSTYFFVLLFVVFVNGSPLKETCTATVWDSGTGPCRAAIQTDLECSNSALDIGQTKYVTCDAVQFSWSYPMNNLTITIGTQYTYQRKPFTLYLDNRGQTIYRIHDGGQETEITSRDKVIIQYSDANYQIILKFQEADTIGPYLGFINYKVAPQ</sequence>
<dbReference type="AlphaFoldDB" id="A0A814UTZ2"/>
<comment type="caution">
    <text evidence="2">The sequence shown here is derived from an EMBL/GenBank/DDBJ whole genome shotgun (WGS) entry which is preliminary data.</text>
</comment>
<name>A0A814UTZ2_9BILA</name>
<protein>
    <submittedName>
        <fullName evidence="2">Uncharacterized protein</fullName>
    </submittedName>
</protein>
<reference evidence="2" key="1">
    <citation type="submission" date="2021-02" db="EMBL/GenBank/DDBJ databases">
        <authorList>
            <person name="Nowell W R."/>
        </authorList>
    </citation>
    <scope>NUCLEOTIDE SEQUENCE</scope>
</reference>
<evidence type="ECO:0000256" key="1">
    <source>
        <dbReference type="SAM" id="SignalP"/>
    </source>
</evidence>
<keyword evidence="4" id="KW-1185">Reference proteome</keyword>